<keyword evidence="2" id="KW-1185">Reference proteome</keyword>
<evidence type="ECO:0000313" key="1">
    <source>
        <dbReference type="EMBL" id="KAH1099138.1"/>
    </source>
</evidence>
<name>A0A9D4A955_9ROSI</name>
<accession>A0A9D4A955</accession>
<dbReference type="EMBL" id="JAIQCV010000005">
    <property type="protein sequence ID" value="KAH1099138.1"/>
    <property type="molecule type" value="Genomic_DNA"/>
</dbReference>
<gene>
    <name evidence="1" type="ORF">J1N35_016059</name>
</gene>
<organism evidence="1 2">
    <name type="scientific">Gossypium stocksii</name>
    <dbReference type="NCBI Taxonomy" id="47602"/>
    <lineage>
        <taxon>Eukaryota</taxon>
        <taxon>Viridiplantae</taxon>
        <taxon>Streptophyta</taxon>
        <taxon>Embryophyta</taxon>
        <taxon>Tracheophyta</taxon>
        <taxon>Spermatophyta</taxon>
        <taxon>Magnoliopsida</taxon>
        <taxon>eudicotyledons</taxon>
        <taxon>Gunneridae</taxon>
        <taxon>Pentapetalae</taxon>
        <taxon>rosids</taxon>
        <taxon>malvids</taxon>
        <taxon>Malvales</taxon>
        <taxon>Malvaceae</taxon>
        <taxon>Malvoideae</taxon>
        <taxon>Gossypium</taxon>
    </lineage>
</organism>
<dbReference type="Proteomes" id="UP000828251">
    <property type="component" value="Unassembled WGS sequence"/>
</dbReference>
<protein>
    <submittedName>
        <fullName evidence="1">Uncharacterized protein</fullName>
    </submittedName>
</protein>
<sequence>MILKSKSSGRVNRITSLQDLMLQLLSWQSERQELMDLMLTFNINNDASSDDEGNVSGLEDFFS</sequence>
<proteinExistence type="predicted"/>
<dbReference type="AlphaFoldDB" id="A0A9D4A955"/>
<reference evidence="1 2" key="1">
    <citation type="journal article" date="2021" name="Plant Biotechnol. J.">
        <title>Multi-omics assisted identification of the key and species-specific regulatory components of drought-tolerant mechanisms in Gossypium stocksii.</title>
        <authorList>
            <person name="Yu D."/>
            <person name="Ke L."/>
            <person name="Zhang D."/>
            <person name="Wu Y."/>
            <person name="Sun Y."/>
            <person name="Mei J."/>
            <person name="Sun J."/>
            <person name="Sun Y."/>
        </authorList>
    </citation>
    <scope>NUCLEOTIDE SEQUENCE [LARGE SCALE GENOMIC DNA]</scope>
    <source>
        <strain evidence="2">cv. E1</strain>
        <tissue evidence="1">Leaf</tissue>
    </source>
</reference>
<comment type="caution">
    <text evidence="1">The sequence shown here is derived from an EMBL/GenBank/DDBJ whole genome shotgun (WGS) entry which is preliminary data.</text>
</comment>
<evidence type="ECO:0000313" key="2">
    <source>
        <dbReference type="Proteomes" id="UP000828251"/>
    </source>
</evidence>